<name>A0A2C6BVU2_FUSNP</name>
<dbReference type="Proteomes" id="UP000221504">
    <property type="component" value="Unassembled WGS sequence"/>
</dbReference>
<dbReference type="RefSeq" id="WP_099011511.1">
    <property type="nucleotide sequence ID" value="NZ_CP071096.1"/>
</dbReference>
<dbReference type="EMBL" id="NIRM01000002">
    <property type="protein sequence ID" value="PHI08244.1"/>
    <property type="molecule type" value="Genomic_DNA"/>
</dbReference>
<protein>
    <submittedName>
        <fullName evidence="1">Uncharacterized protein</fullName>
    </submittedName>
</protein>
<proteinExistence type="predicted"/>
<reference evidence="1 2" key="1">
    <citation type="submission" date="2017-06" db="EMBL/GenBank/DDBJ databases">
        <title>Draft genome sequence of Fusobacterium nucleatum subsp. polymorphum KCOM 1267 (=ChDC F290).</title>
        <authorList>
            <person name="Kook J.-K."/>
            <person name="Park S.-N."/>
            <person name="Lim Y.K."/>
            <person name="Roh H."/>
        </authorList>
    </citation>
    <scope>NUCLEOTIDE SEQUENCE [LARGE SCALE GENOMIC DNA]</scope>
    <source>
        <strain evidence="2">KCOM 1267(ChDC F290)</strain>
    </source>
</reference>
<comment type="caution">
    <text evidence="1">The sequence shown here is derived from an EMBL/GenBank/DDBJ whole genome shotgun (WGS) entry which is preliminary data.</text>
</comment>
<accession>A0A2C6BVU2</accession>
<evidence type="ECO:0000313" key="1">
    <source>
        <dbReference type="EMBL" id="PHI08244.1"/>
    </source>
</evidence>
<organism evidence="1 2">
    <name type="scientific">Fusobacterium nucleatum subsp. polymorphum</name>
    <name type="common">Fusobacterium polymorphum</name>
    <dbReference type="NCBI Taxonomy" id="76857"/>
    <lineage>
        <taxon>Bacteria</taxon>
        <taxon>Fusobacteriati</taxon>
        <taxon>Fusobacteriota</taxon>
        <taxon>Fusobacteriia</taxon>
        <taxon>Fusobacteriales</taxon>
        <taxon>Fusobacteriaceae</taxon>
        <taxon>Fusobacterium</taxon>
    </lineage>
</organism>
<gene>
    <name evidence="1" type="ORF">CBG52_08690</name>
</gene>
<evidence type="ECO:0000313" key="2">
    <source>
        <dbReference type="Proteomes" id="UP000221504"/>
    </source>
</evidence>
<dbReference type="AlphaFoldDB" id="A0A2C6BVU2"/>
<sequence length="171" mass="20136">MNNIKIKEEKNVLFIKKGIIFMKYYIYYIIFTHILLLTGSIIFQNNIIKSKIILIIILSITGIPYFIWLGSLFIFGFSGTKWLNLFLETIEINIKSQKIILKSVMLNVTLSFHEIDSIESSFKRNGFLKSFKDLCTLTFITNDGKKYRWGFQLTEEKGKELIELIKDRMKK</sequence>